<dbReference type="OrthoDB" id="276174at2"/>
<sequence length="114" mass="12911">MKAKAVIPREQASRDVDEALAYYLSEASEAVALGFINALEKAYGHIGRHPATGSTRYAHELNLPGLCAWPLTRYPHVVFYVEHPHHIDVWRVLHGQRDIPVWMQEPDNVGILCQ</sequence>
<keyword evidence="1" id="KW-1277">Toxin-antitoxin system</keyword>
<dbReference type="Pfam" id="PF05016">
    <property type="entry name" value="ParE_toxin"/>
    <property type="match status" value="1"/>
</dbReference>
<name>A0A1H7M9K3_9GAMM</name>
<evidence type="ECO:0000313" key="2">
    <source>
        <dbReference type="EMBL" id="SEL07425.1"/>
    </source>
</evidence>
<dbReference type="InterPro" id="IPR007712">
    <property type="entry name" value="RelE/ParE_toxin"/>
</dbReference>
<dbReference type="InterPro" id="IPR035093">
    <property type="entry name" value="RelE/ParE_toxin_dom_sf"/>
</dbReference>
<protein>
    <submittedName>
        <fullName evidence="2">Toxin ParE1/3/4</fullName>
    </submittedName>
</protein>
<proteinExistence type="predicted"/>
<evidence type="ECO:0000256" key="1">
    <source>
        <dbReference type="ARBA" id="ARBA00022649"/>
    </source>
</evidence>
<dbReference type="STRING" id="1396821.SAMN05444515_1091"/>
<gene>
    <name evidence="2" type="ORF">SAMN05444515_1091</name>
</gene>
<keyword evidence="3" id="KW-1185">Reference proteome</keyword>
<evidence type="ECO:0000313" key="3">
    <source>
        <dbReference type="Proteomes" id="UP000199256"/>
    </source>
</evidence>
<dbReference type="RefSeq" id="WP_090253519.1">
    <property type="nucleotide sequence ID" value="NZ_FOAA01000009.1"/>
</dbReference>
<dbReference type="AlphaFoldDB" id="A0A1H7M9K3"/>
<dbReference type="Proteomes" id="UP000199256">
    <property type="component" value="Unassembled WGS sequence"/>
</dbReference>
<accession>A0A1H7M9K3</accession>
<organism evidence="2 3">
    <name type="scientific">Ectothiorhodospira marina</name>
    <dbReference type="NCBI Taxonomy" id="1396821"/>
    <lineage>
        <taxon>Bacteria</taxon>
        <taxon>Pseudomonadati</taxon>
        <taxon>Pseudomonadota</taxon>
        <taxon>Gammaproteobacteria</taxon>
        <taxon>Chromatiales</taxon>
        <taxon>Ectothiorhodospiraceae</taxon>
        <taxon>Ectothiorhodospira</taxon>
    </lineage>
</organism>
<dbReference type="Gene3D" id="3.30.2310.20">
    <property type="entry name" value="RelE-like"/>
    <property type="match status" value="1"/>
</dbReference>
<reference evidence="3" key="1">
    <citation type="submission" date="2016-10" db="EMBL/GenBank/DDBJ databases">
        <authorList>
            <person name="Varghese N."/>
            <person name="Submissions S."/>
        </authorList>
    </citation>
    <scope>NUCLEOTIDE SEQUENCE [LARGE SCALE GENOMIC DNA]</scope>
    <source>
        <strain evidence="3">DSM 241</strain>
    </source>
</reference>
<dbReference type="EMBL" id="FOAA01000009">
    <property type="protein sequence ID" value="SEL07425.1"/>
    <property type="molecule type" value="Genomic_DNA"/>
</dbReference>